<organism evidence="3 4">
    <name type="scientific">Rhizoctonia solani</name>
    <dbReference type="NCBI Taxonomy" id="456999"/>
    <lineage>
        <taxon>Eukaryota</taxon>
        <taxon>Fungi</taxon>
        <taxon>Dikarya</taxon>
        <taxon>Basidiomycota</taxon>
        <taxon>Agaricomycotina</taxon>
        <taxon>Agaricomycetes</taxon>
        <taxon>Cantharellales</taxon>
        <taxon>Ceratobasidiaceae</taxon>
        <taxon>Rhizoctonia</taxon>
    </lineage>
</organism>
<dbReference type="PANTHER" id="PTHR31912">
    <property type="entry name" value="IP13529P"/>
    <property type="match status" value="1"/>
</dbReference>
<feature type="compositionally biased region" description="Polar residues" evidence="1">
    <location>
        <begin position="190"/>
        <end position="201"/>
    </location>
</feature>
<dbReference type="Proteomes" id="UP000663831">
    <property type="component" value="Unassembled WGS sequence"/>
</dbReference>
<feature type="region of interest" description="Disordered" evidence="1">
    <location>
        <begin position="56"/>
        <end position="93"/>
    </location>
</feature>
<sequence>MSHHIEGIETIPSSGLQRCIICAPEDGSGKMPLWPPSTMKKHLASGRHRSAMQHSFNNSKSSLSIHSRPVPSVPHESTPNLWTTGSNAGGTLVPDPTKYTTLESMDFEQYISASDEIELERDHNFDTVQGEYDRGFPNTNSGSNYQPIFRTPFEDFNDIELEYESRAEEPHRMAGSGEPGADTTRHAQDQGASTPHSKAKINSDTYPWPNLVHFYTHMLFRSLKLGLSLAQKKGILHWATLCGMREVPTLYSLEKCEEELRNCGGDATRKFTTSSGDILYMNSIRSAMQQDFSNTHLRGAMKFYPSDGLGGIEEIWDGERLTKGEHLDLLTPMVISPDNSRKHYYVNELCELGDGNLFMPKMFFSRGNELWAKGYSTSFKEMDMAIAIFVHEGSDFVSHPVAYFRRNVIELLDCFGDLLSFEVSSASYGDCLVHPMRSIAAGRAVYSVPLIVFQDDVSANRSKQWNKHHVIYISNASLPRKEMNREVNVRFIGSSPHAKPLEMMACVISMCNETFEEPVVAWDAVDQEEVLVQVYWHCISADNQMHVEHCSSTGMNSNYFCRACMSGGPQTERVTLDGFMKLLQPGDDRVLNTTIQTIEAQWKIVLGSEAMSHLVDSHRDTGIKDPIAQPLLEALQTRGIKLLSTRIEGATLSRAQVAKILEEEHNANPPAQRMNPLLHLRGFDVHKDTPIEILHTVLLGVLKYYWQFTCKILDKSGIENFKFKMELKAIIDDLLHAISIFDPWTITAKAKLHILTHAPYYARRFGPLLGLDSERYESYNSNFRLMSVLSTRLAPSLDAARAFARVDRFTHVVAGGWWYSKRAAQYIQAGPSILKHMRKNEKSQELLGMKKDRPSIPGRGKEFTQQLWDECTLAGLAPRPDDITRITKLDSASYFTAQNGNKVSISSNVIIQHPEGQLLVGRVVKIVATVEPNSRSYFIYCPFSIGVELDKELQMPILTREAIHKVGHCTDVICVVNLQHHCAASICDEKGSKFIRQEREQTAITMPTTQHGDDIRYLLNTFSMTNSEQIRALVHQHGHYRTTLLSPADYPSIRDDAAKKLNQEAHRRAEKRKQNQLAKAVILETQSSGAVGSSSNPVTHGQTDANRKHSRTTAPRVGLPEAPQQPVHGPTSITGVNDASGALPLDPQIVLPEGWSSFWDPQWHRHWFKNNQTGECSWDPPQ</sequence>
<dbReference type="PROSITE" id="PS50020">
    <property type="entry name" value="WW_DOMAIN_2"/>
    <property type="match status" value="1"/>
</dbReference>
<dbReference type="EMBL" id="CAJMWV010006191">
    <property type="protein sequence ID" value="CAE6519408.1"/>
    <property type="molecule type" value="Genomic_DNA"/>
</dbReference>
<feature type="region of interest" description="Disordered" evidence="1">
    <location>
        <begin position="165"/>
        <end position="201"/>
    </location>
</feature>
<feature type="region of interest" description="Disordered" evidence="1">
    <location>
        <begin position="1085"/>
        <end position="1140"/>
    </location>
</feature>
<proteinExistence type="predicted"/>
<dbReference type="CDD" id="cd00201">
    <property type="entry name" value="WW"/>
    <property type="match status" value="1"/>
</dbReference>
<evidence type="ECO:0000256" key="1">
    <source>
        <dbReference type="SAM" id="MobiDB-lite"/>
    </source>
</evidence>
<feature type="domain" description="WW" evidence="2">
    <location>
        <begin position="1149"/>
        <end position="1182"/>
    </location>
</feature>
<reference evidence="3" key="1">
    <citation type="submission" date="2021-01" db="EMBL/GenBank/DDBJ databases">
        <authorList>
            <person name="Kaushik A."/>
        </authorList>
    </citation>
    <scope>NUCLEOTIDE SEQUENCE</scope>
    <source>
        <strain evidence="3">AG3-1AP</strain>
    </source>
</reference>
<feature type="compositionally biased region" description="Polar residues" evidence="1">
    <location>
        <begin position="56"/>
        <end position="65"/>
    </location>
</feature>
<gene>
    <name evidence="3" type="ORF">RDB_LOCUS142056</name>
</gene>
<dbReference type="OrthoDB" id="2246127at2759"/>
<dbReference type="AlphaFoldDB" id="A0A8H3HCV4"/>
<dbReference type="InterPro" id="IPR001202">
    <property type="entry name" value="WW_dom"/>
</dbReference>
<accession>A0A8H3HCV4</accession>
<dbReference type="PANTHER" id="PTHR31912:SF34">
    <property type="entry name" value="NOTOCHORD-RELATED PROTEIN"/>
    <property type="match status" value="1"/>
</dbReference>
<feature type="compositionally biased region" description="Polar residues" evidence="1">
    <location>
        <begin position="75"/>
        <end position="86"/>
    </location>
</feature>
<evidence type="ECO:0000313" key="4">
    <source>
        <dbReference type="Proteomes" id="UP000663831"/>
    </source>
</evidence>
<evidence type="ECO:0000313" key="3">
    <source>
        <dbReference type="EMBL" id="CAE6519408.1"/>
    </source>
</evidence>
<comment type="caution">
    <text evidence="3">The sequence shown here is derived from an EMBL/GenBank/DDBJ whole genome shotgun (WGS) entry which is preliminary data.</text>
</comment>
<protein>
    <recommendedName>
        <fullName evidence="2">WW domain-containing protein</fullName>
    </recommendedName>
</protein>
<feature type="compositionally biased region" description="Polar residues" evidence="1">
    <location>
        <begin position="1085"/>
        <end position="1104"/>
    </location>
</feature>
<evidence type="ECO:0000259" key="2">
    <source>
        <dbReference type="PROSITE" id="PS50020"/>
    </source>
</evidence>
<name>A0A8H3HCV4_9AGAM</name>